<organism evidence="2 3">
    <name type="scientific">Acidovorax facilis</name>
    <dbReference type="NCBI Taxonomy" id="12917"/>
    <lineage>
        <taxon>Bacteria</taxon>
        <taxon>Pseudomonadati</taxon>
        <taxon>Pseudomonadota</taxon>
        <taxon>Betaproteobacteria</taxon>
        <taxon>Burkholderiales</taxon>
        <taxon>Comamonadaceae</taxon>
        <taxon>Acidovorax</taxon>
    </lineage>
</organism>
<reference evidence="3" key="1">
    <citation type="journal article" date="2019" name="Int. J. Syst. Evol. Microbiol.">
        <title>The Global Catalogue of Microorganisms (GCM) 10K type strain sequencing project: providing services to taxonomists for standard genome sequencing and annotation.</title>
        <authorList>
            <consortium name="The Broad Institute Genomics Platform"/>
            <consortium name="The Broad Institute Genome Sequencing Center for Infectious Disease"/>
            <person name="Wu L."/>
            <person name="Ma J."/>
        </authorList>
    </citation>
    <scope>NUCLEOTIDE SEQUENCE [LARGE SCALE GENOMIC DNA]</scope>
    <source>
        <strain evidence="3">CCUG 2113</strain>
    </source>
</reference>
<proteinExistence type="predicted"/>
<comment type="caution">
    <text evidence="2">The sequence shown here is derived from an EMBL/GenBank/DDBJ whole genome shotgun (WGS) entry which is preliminary data.</text>
</comment>
<sequence>MYPQHLHPDDYQRLRDEAKRHALQLRQDAIREAHTWVARGFLRMVRRAFHLARTEAAPMNPSTPELKTPCQPLF</sequence>
<evidence type="ECO:0000256" key="1">
    <source>
        <dbReference type="SAM" id="MobiDB-lite"/>
    </source>
</evidence>
<evidence type="ECO:0000313" key="2">
    <source>
        <dbReference type="EMBL" id="MFC3936924.1"/>
    </source>
</evidence>
<dbReference type="EMBL" id="JBHSAJ010000060">
    <property type="protein sequence ID" value="MFC3936924.1"/>
    <property type="molecule type" value="Genomic_DNA"/>
</dbReference>
<keyword evidence="3" id="KW-1185">Reference proteome</keyword>
<protein>
    <submittedName>
        <fullName evidence="2">Uncharacterized protein</fullName>
    </submittedName>
</protein>
<feature type="region of interest" description="Disordered" evidence="1">
    <location>
        <begin position="55"/>
        <end position="74"/>
    </location>
</feature>
<dbReference type="Proteomes" id="UP001595693">
    <property type="component" value="Unassembled WGS sequence"/>
</dbReference>
<gene>
    <name evidence="2" type="ORF">ACFOW3_20060</name>
</gene>
<accession>A0ABV8DFN7</accession>
<dbReference type="RefSeq" id="WP_147433269.1">
    <property type="nucleotide sequence ID" value="NZ_JAMXAX010000004.1"/>
</dbReference>
<evidence type="ECO:0000313" key="3">
    <source>
        <dbReference type="Proteomes" id="UP001595693"/>
    </source>
</evidence>
<name>A0ABV8DFN7_9BURK</name>